<accession>A0A1S4LTV6</accession>
<dbReference type="EnsemblMetazoa" id="ISCW018968-RA">
    <property type="protein sequence ID" value="ISCW018968-PA"/>
    <property type="gene ID" value="ISCW018968"/>
</dbReference>
<reference evidence="3" key="2">
    <citation type="submission" date="2020-05" db="UniProtKB">
        <authorList>
            <consortium name="EnsemblMetazoa"/>
        </authorList>
    </citation>
    <scope>IDENTIFICATION</scope>
    <source>
        <strain evidence="3">wikel</strain>
    </source>
</reference>
<dbReference type="EMBL" id="ABJB010804502">
    <property type="status" value="NOT_ANNOTATED_CDS"/>
    <property type="molecule type" value="Genomic_DNA"/>
</dbReference>
<keyword evidence="4" id="KW-1185">Reference proteome</keyword>
<organism evidence="3 4">
    <name type="scientific">Ixodes scapularis</name>
    <name type="common">Black-legged tick</name>
    <name type="synonym">Deer tick</name>
    <dbReference type="NCBI Taxonomy" id="6945"/>
    <lineage>
        <taxon>Eukaryota</taxon>
        <taxon>Metazoa</taxon>
        <taxon>Ecdysozoa</taxon>
        <taxon>Arthropoda</taxon>
        <taxon>Chelicerata</taxon>
        <taxon>Arachnida</taxon>
        <taxon>Acari</taxon>
        <taxon>Parasitiformes</taxon>
        <taxon>Ixodida</taxon>
        <taxon>Ixodoidea</taxon>
        <taxon>Ixodidae</taxon>
        <taxon>Ixodinae</taxon>
        <taxon>Ixodes</taxon>
    </lineage>
</organism>
<evidence type="ECO:0000313" key="4">
    <source>
        <dbReference type="Proteomes" id="UP000001555"/>
    </source>
</evidence>
<feature type="compositionally biased region" description="Low complexity" evidence="1">
    <location>
        <begin position="39"/>
        <end position="53"/>
    </location>
</feature>
<keyword evidence="2" id="KW-0472">Membrane</keyword>
<dbReference type="OrthoDB" id="5950623at2759"/>
<dbReference type="AlphaFoldDB" id="A0A1S4LTV6"/>
<sequence>ALKKTGQGEPKPKPKEAKGGGTSRQSPSPRGRAARASRRGSSSPPRNKSSGPPLHLPYPPPLPSEQEASQPHASQSAPSNERDSIGEQFHVHGLLPWRPNRGDNQTCRHDRCITLLLPLARRHPQCGTALAYYYRYCHGAFRGKRCTSRCNNSLAILNRQPRADTLRSCYCDGTEDFHCQKIKDRTNQLCYGKQDSTPSTTAKPKSGASSVCVAWTCVAMLWMVVAATVFAAAW</sequence>
<proteinExistence type="predicted"/>
<feature type="region of interest" description="Disordered" evidence="1">
    <location>
        <begin position="1"/>
        <end position="83"/>
    </location>
</feature>
<evidence type="ECO:0000256" key="1">
    <source>
        <dbReference type="SAM" id="MobiDB-lite"/>
    </source>
</evidence>
<name>A0A1S4LTV6_IXOSC</name>
<feature type="compositionally biased region" description="Pro residues" evidence="1">
    <location>
        <begin position="54"/>
        <end position="63"/>
    </location>
</feature>
<dbReference type="VEuPathDB" id="VectorBase:ISCI018968"/>
<dbReference type="PANTHER" id="PTHR16840:SF3">
    <property type="entry name" value="GROWTH ARREST-SPECIFIC PROTEIN 1"/>
    <property type="match status" value="1"/>
</dbReference>
<protein>
    <submittedName>
        <fullName evidence="3">Uncharacterized protein</fullName>
    </submittedName>
</protein>
<dbReference type="GO" id="GO:0051726">
    <property type="term" value="P:regulation of cell cycle"/>
    <property type="evidence" value="ECO:0007669"/>
    <property type="project" value="InterPro"/>
</dbReference>
<feature type="compositionally biased region" description="Low complexity" evidence="1">
    <location>
        <begin position="64"/>
        <end position="79"/>
    </location>
</feature>
<evidence type="ECO:0000313" key="3">
    <source>
        <dbReference type="EnsemblMetazoa" id="ISCW018968-PA"/>
    </source>
</evidence>
<keyword evidence="2" id="KW-0812">Transmembrane</keyword>
<keyword evidence="2" id="KW-1133">Transmembrane helix</keyword>
<dbReference type="VEuPathDB" id="VectorBase:ISCW018968"/>
<evidence type="ECO:0000256" key="2">
    <source>
        <dbReference type="SAM" id="Phobius"/>
    </source>
</evidence>
<dbReference type="PANTHER" id="PTHR16840">
    <property type="entry name" value="GROWTH ARREST-SPECIFIC PROTEIN 1"/>
    <property type="match status" value="1"/>
</dbReference>
<feature type="transmembrane region" description="Helical" evidence="2">
    <location>
        <begin position="213"/>
        <end position="233"/>
    </location>
</feature>
<dbReference type="VEuPathDB" id="VectorBase:ISCP_024536"/>
<reference evidence="4" key="1">
    <citation type="submission" date="2008-03" db="EMBL/GenBank/DDBJ databases">
        <title>Annotation of Ixodes scapularis.</title>
        <authorList>
            <consortium name="Ixodes scapularis Genome Project Consortium"/>
            <person name="Caler E."/>
            <person name="Hannick L.I."/>
            <person name="Bidwell S."/>
            <person name="Joardar V."/>
            <person name="Thiagarajan M."/>
            <person name="Amedeo P."/>
            <person name="Galinsky K.J."/>
            <person name="Schobel S."/>
            <person name="Inman J."/>
            <person name="Hostetler J."/>
            <person name="Miller J."/>
            <person name="Hammond M."/>
            <person name="Megy K."/>
            <person name="Lawson D."/>
            <person name="Kodira C."/>
            <person name="Sutton G."/>
            <person name="Meyer J."/>
            <person name="Hill C.A."/>
            <person name="Birren B."/>
            <person name="Nene V."/>
            <person name="Collins F."/>
            <person name="Alarcon-Chaidez F."/>
            <person name="Wikel S."/>
            <person name="Strausberg R."/>
        </authorList>
    </citation>
    <scope>NUCLEOTIDE SEQUENCE [LARGE SCALE GENOMIC DNA]</scope>
    <source>
        <strain evidence="4">Wikel</strain>
    </source>
</reference>
<dbReference type="Proteomes" id="UP000001555">
    <property type="component" value="Unassembled WGS sequence"/>
</dbReference>
<dbReference type="InterPro" id="IPR039596">
    <property type="entry name" value="GAS1"/>
</dbReference>
<dbReference type="InParanoid" id="A0A1S4LTV6"/>